<sequence length="79" mass="9085">MKAGDLLRIDRAASVQFGTPITVRLIRVLDWITYDGWAWIDCYQLNNKGDAIARRELYLMPERVQVLSRPSPRPAAAKR</sequence>
<dbReference type="Proteomes" id="UP000278981">
    <property type="component" value="Unassembled WGS sequence"/>
</dbReference>
<dbReference type="AlphaFoldDB" id="A0A3N9YAX7"/>
<dbReference type="EMBL" id="QDGB01000230">
    <property type="protein sequence ID" value="RQX17163.1"/>
    <property type="molecule type" value="Genomic_DNA"/>
</dbReference>
<evidence type="ECO:0000313" key="1">
    <source>
        <dbReference type="EMBL" id="RQX17163.1"/>
    </source>
</evidence>
<organism evidence="1 2">
    <name type="scientific">Micromonospora ureilytica</name>
    <dbReference type="NCBI Taxonomy" id="709868"/>
    <lineage>
        <taxon>Bacteria</taxon>
        <taxon>Bacillati</taxon>
        <taxon>Actinomycetota</taxon>
        <taxon>Actinomycetes</taxon>
        <taxon>Micromonosporales</taxon>
        <taxon>Micromonosporaceae</taxon>
        <taxon>Micromonospora</taxon>
    </lineage>
</organism>
<gene>
    <name evidence="1" type="ORF">DDE19_12515</name>
</gene>
<name>A0A3N9YAX7_9ACTN</name>
<protein>
    <submittedName>
        <fullName evidence="1">Uncharacterized protein</fullName>
    </submittedName>
</protein>
<proteinExistence type="predicted"/>
<comment type="caution">
    <text evidence="1">The sequence shown here is derived from an EMBL/GenBank/DDBJ whole genome shotgun (WGS) entry which is preliminary data.</text>
</comment>
<dbReference type="OrthoDB" id="3394592at2"/>
<evidence type="ECO:0000313" key="2">
    <source>
        <dbReference type="Proteomes" id="UP000278981"/>
    </source>
</evidence>
<accession>A0A3N9YAX7</accession>
<reference evidence="1 2" key="1">
    <citation type="submission" date="2018-04" db="EMBL/GenBank/DDBJ databases">
        <title>Micromonosporas from Atacama Desert.</title>
        <authorList>
            <person name="Carro L."/>
            <person name="Klenk H.-P."/>
            <person name="Goodfellow M."/>
        </authorList>
    </citation>
    <scope>NUCLEOTIDE SEQUENCE [LARGE SCALE GENOMIC DNA]</scope>
    <source>
        <strain evidence="1 2">LB19</strain>
    </source>
</reference>